<dbReference type="GO" id="GO:0046872">
    <property type="term" value="F:metal ion binding"/>
    <property type="evidence" value="ECO:0007669"/>
    <property type="project" value="UniProtKB-KW"/>
</dbReference>
<dbReference type="RefSeq" id="WP_084067661.1">
    <property type="nucleotide sequence ID" value="NZ_FWXY01000005.1"/>
</dbReference>
<feature type="binding site" description="axial binding residue" evidence="6">
    <location>
        <position position="125"/>
    </location>
    <ligand>
        <name>heme c</name>
        <dbReference type="ChEBI" id="CHEBI:61717"/>
        <label>1</label>
    </ligand>
    <ligandPart>
        <name>Fe</name>
        <dbReference type="ChEBI" id="CHEBI:18248"/>
    </ligandPart>
</feature>
<name>A0A1W2AJM8_9BACT</name>
<protein>
    <submittedName>
        <fullName evidence="9">Class III cytochrome C family protein</fullName>
    </submittedName>
</protein>
<evidence type="ECO:0000256" key="7">
    <source>
        <dbReference type="SAM" id="SignalP"/>
    </source>
</evidence>
<feature type="binding site" description="axial binding residue" evidence="6">
    <location>
        <position position="61"/>
    </location>
    <ligand>
        <name>heme c</name>
        <dbReference type="ChEBI" id="CHEBI:61717"/>
        <label>1</label>
    </ligand>
    <ligandPart>
        <name>Fe</name>
        <dbReference type="ChEBI" id="CHEBI:18248"/>
    </ligandPart>
</feature>
<feature type="binding site" description="axial binding residue" evidence="6">
    <location>
        <position position="111"/>
    </location>
    <ligand>
        <name>heme c</name>
        <dbReference type="ChEBI" id="CHEBI:61717"/>
        <label>1</label>
    </ligand>
    <ligandPart>
        <name>Fe</name>
        <dbReference type="ChEBI" id="CHEBI:18248"/>
    </ligandPart>
</feature>
<keyword evidence="2 6" id="KW-0349">Heme</keyword>
<proteinExistence type="predicted"/>
<reference evidence="9 10" key="1">
    <citation type="submission" date="2017-04" db="EMBL/GenBank/DDBJ databases">
        <authorList>
            <person name="Afonso C.L."/>
            <person name="Miller P.J."/>
            <person name="Scott M.A."/>
            <person name="Spackman E."/>
            <person name="Goraichik I."/>
            <person name="Dimitrov K.M."/>
            <person name="Suarez D.L."/>
            <person name="Swayne D.E."/>
        </authorList>
    </citation>
    <scope>NUCLEOTIDE SEQUENCE [LARGE SCALE GENOMIC DNA]</scope>
    <source>
        <strain evidence="9 10">DSM 3385</strain>
    </source>
</reference>
<dbReference type="InterPro" id="IPR036280">
    <property type="entry name" value="Multihaem_cyt_sf"/>
</dbReference>
<dbReference type="Gene3D" id="3.90.10.10">
    <property type="entry name" value="Cytochrome C3"/>
    <property type="match status" value="1"/>
</dbReference>
<evidence type="ECO:0000313" key="10">
    <source>
        <dbReference type="Proteomes" id="UP000192418"/>
    </source>
</evidence>
<evidence type="ECO:0000256" key="1">
    <source>
        <dbReference type="ARBA" id="ARBA00022448"/>
    </source>
</evidence>
<feature type="binding site" description="axial binding residue" evidence="6">
    <location>
        <position position="66"/>
    </location>
    <ligand>
        <name>heme c</name>
        <dbReference type="ChEBI" id="CHEBI:61717"/>
        <label>1</label>
    </ligand>
    <ligandPart>
        <name>Fe</name>
        <dbReference type="ChEBI" id="CHEBI:18248"/>
    </ligandPart>
</feature>
<evidence type="ECO:0000256" key="4">
    <source>
        <dbReference type="ARBA" id="ARBA00022982"/>
    </source>
</evidence>
<dbReference type="Proteomes" id="UP000192418">
    <property type="component" value="Unassembled WGS sequence"/>
</dbReference>
<evidence type="ECO:0000256" key="2">
    <source>
        <dbReference type="ARBA" id="ARBA00022617"/>
    </source>
</evidence>
<dbReference type="AlphaFoldDB" id="A0A1W2AJM8"/>
<dbReference type="CDD" id="cd08168">
    <property type="entry name" value="Cytochrom_C3"/>
    <property type="match status" value="1"/>
</dbReference>
<feature type="binding site" description="axial binding residue" evidence="6">
    <location>
        <position position="107"/>
    </location>
    <ligand>
        <name>heme c</name>
        <dbReference type="ChEBI" id="CHEBI:61717"/>
        <label>1</label>
    </ligand>
    <ligandPart>
        <name>Fe</name>
        <dbReference type="ChEBI" id="CHEBI:18248"/>
    </ligandPart>
</feature>
<dbReference type="GO" id="GO:0009055">
    <property type="term" value="F:electron transfer activity"/>
    <property type="evidence" value="ECO:0007669"/>
    <property type="project" value="InterPro"/>
</dbReference>
<dbReference type="PRINTS" id="PR00609">
    <property type="entry name" value="CYTOCHROMEC3"/>
</dbReference>
<comment type="cofactor">
    <cofactor evidence="6">
        <name>heme c</name>
        <dbReference type="ChEBI" id="CHEBI:61717"/>
    </cofactor>
    <text evidence="6">Binds 4 heme c groups covalently per monomer.</text>
</comment>
<gene>
    <name evidence="9" type="ORF">SAMN02746065_105130</name>
</gene>
<evidence type="ECO:0000313" key="9">
    <source>
        <dbReference type="EMBL" id="SMC60651.1"/>
    </source>
</evidence>
<feature type="binding site" description="axial binding residue" evidence="6">
    <location>
        <position position="52"/>
    </location>
    <ligand>
        <name>heme c</name>
        <dbReference type="ChEBI" id="CHEBI:61717"/>
        <label>1</label>
    </ligand>
    <ligandPart>
        <name>Fe</name>
        <dbReference type="ChEBI" id="CHEBI:18248"/>
    </ligandPart>
</feature>
<feature type="binding site" description="covalent" evidence="6">
    <location>
        <position position="64"/>
    </location>
    <ligand>
        <name>heme c</name>
        <dbReference type="ChEBI" id="CHEBI:61717"/>
        <label>1</label>
    </ligand>
</feature>
<organism evidence="9 10">
    <name type="scientific">Desulfocicer vacuolatum DSM 3385</name>
    <dbReference type="NCBI Taxonomy" id="1121400"/>
    <lineage>
        <taxon>Bacteria</taxon>
        <taxon>Pseudomonadati</taxon>
        <taxon>Thermodesulfobacteriota</taxon>
        <taxon>Desulfobacteria</taxon>
        <taxon>Desulfobacterales</taxon>
        <taxon>Desulfobacteraceae</taxon>
        <taxon>Desulfocicer</taxon>
    </lineage>
</organism>
<keyword evidence="5 6" id="KW-0408">Iron</keyword>
<dbReference type="GO" id="GO:0020037">
    <property type="term" value="F:heme binding"/>
    <property type="evidence" value="ECO:0007669"/>
    <property type="project" value="InterPro"/>
</dbReference>
<dbReference type="SUPFAM" id="SSF48695">
    <property type="entry name" value="Multiheme cytochromes"/>
    <property type="match status" value="1"/>
</dbReference>
<keyword evidence="4" id="KW-0249">Electron transport</keyword>
<feature type="signal peptide" evidence="7">
    <location>
        <begin position="1"/>
        <end position="23"/>
    </location>
</feature>
<feature type="binding site" description="axial binding residue" evidence="6">
    <location>
        <position position="121"/>
    </location>
    <ligand>
        <name>heme c</name>
        <dbReference type="ChEBI" id="CHEBI:61717"/>
        <label>1</label>
    </ligand>
    <ligandPart>
        <name>Fe</name>
        <dbReference type="ChEBI" id="CHEBI:18248"/>
    </ligandPart>
</feature>
<dbReference type="OrthoDB" id="9796996at2"/>
<dbReference type="EMBL" id="FWXY01000005">
    <property type="protein sequence ID" value="SMC60651.1"/>
    <property type="molecule type" value="Genomic_DNA"/>
</dbReference>
<feature type="binding site" description="axial binding residue" evidence="6">
    <location>
        <position position="124"/>
    </location>
    <ligand>
        <name>heme c</name>
        <dbReference type="ChEBI" id="CHEBI:61717"/>
        <label>1</label>
    </ligand>
    <ligandPart>
        <name>Fe</name>
        <dbReference type="ChEBI" id="CHEBI:18248"/>
    </ligandPart>
</feature>
<keyword evidence="10" id="KW-1185">Reference proteome</keyword>
<accession>A0A1W2AJM8</accession>
<feature type="binding site" description="axial binding residue" evidence="6">
    <location>
        <position position="49"/>
    </location>
    <ligand>
        <name>heme c</name>
        <dbReference type="ChEBI" id="CHEBI:61717"/>
        <label>1</label>
    </ligand>
    <ligandPart>
        <name>Fe</name>
        <dbReference type="ChEBI" id="CHEBI:18248"/>
    </ligandPart>
</feature>
<feature type="chain" id="PRO_5012687029" evidence="7">
    <location>
        <begin position="24"/>
        <end position="127"/>
    </location>
</feature>
<keyword evidence="3 6" id="KW-0479">Metal-binding</keyword>
<feature type="binding site" description="axial binding residue" evidence="6">
    <location>
        <position position="110"/>
    </location>
    <ligand>
        <name>heme c</name>
        <dbReference type="ChEBI" id="CHEBI:61717"/>
        <label>1</label>
    </ligand>
    <ligandPart>
        <name>Fe</name>
        <dbReference type="ChEBI" id="CHEBI:18248"/>
    </ligandPart>
</feature>
<dbReference type="Pfam" id="PF02085">
    <property type="entry name" value="Cytochrom_CIII"/>
    <property type="match status" value="1"/>
</dbReference>
<feature type="binding site" description="axial binding residue" evidence="6">
    <location>
        <position position="65"/>
    </location>
    <ligand>
        <name>heme c</name>
        <dbReference type="ChEBI" id="CHEBI:61717"/>
        <label>1</label>
    </ligand>
    <ligandPart>
        <name>Fe</name>
        <dbReference type="ChEBI" id="CHEBI:18248"/>
    </ligandPart>
</feature>
<evidence type="ECO:0000256" key="3">
    <source>
        <dbReference type="ARBA" id="ARBA00022723"/>
    </source>
</evidence>
<dbReference type="InterPro" id="IPR002322">
    <property type="entry name" value="Cyt_c_III"/>
</dbReference>
<keyword evidence="7" id="KW-0732">Signal</keyword>
<evidence type="ECO:0000256" key="6">
    <source>
        <dbReference type="PIRSR" id="PIRSR602322-1"/>
    </source>
</evidence>
<keyword evidence="1" id="KW-0813">Transport</keyword>
<feature type="domain" description="Class III cytochrome C" evidence="8">
    <location>
        <begin position="38"/>
        <end position="125"/>
    </location>
</feature>
<dbReference type="InterPro" id="IPR020942">
    <property type="entry name" value="Cyt_c_III_dom"/>
</dbReference>
<evidence type="ECO:0000259" key="8">
    <source>
        <dbReference type="Pfam" id="PF02085"/>
    </source>
</evidence>
<evidence type="ECO:0000256" key="5">
    <source>
        <dbReference type="ARBA" id="ARBA00023004"/>
    </source>
</evidence>
<sequence>MKIRPRTFKIVAMIFAISLISFAAWCNDCMDIDADVFENNKRPFVCFSHDDHNDNAGIEDCAVCHHVYEDGKLVADETSEDSTCSECHAVEGDSKQMALIARYHDRCRGCHLERKSGPVTCGECHKK</sequence>
<dbReference type="NCBIfam" id="NF045722">
    <property type="entry name" value="c3_cytochr_TmcA"/>
    <property type="match status" value="1"/>
</dbReference>
<dbReference type="STRING" id="1121400.SAMN02746065_105130"/>
<dbReference type="InterPro" id="IPR054899">
    <property type="entry name" value="c3_cytochr_TmcA"/>
</dbReference>